<dbReference type="EMBL" id="DF952378">
    <property type="protein sequence ID" value="GAN44477.1"/>
    <property type="molecule type" value="Genomic_DNA"/>
</dbReference>
<dbReference type="EMBL" id="DF970177">
    <property type="protein sequence ID" value="GAP65821.1"/>
    <property type="molecule type" value="Genomic_DNA"/>
</dbReference>
<dbReference type="HOGENOM" id="CLU_116318_0_0_6"/>
<dbReference type="Pfam" id="PF13673">
    <property type="entry name" value="Acetyltransf_10"/>
    <property type="match status" value="1"/>
</dbReference>
<name>A0A0K8QM80_9GAMM</name>
<evidence type="ECO:0000313" key="6">
    <source>
        <dbReference type="Proteomes" id="UP000253740"/>
    </source>
</evidence>
<proteinExistence type="predicted"/>
<keyword evidence="1 5" id="KW-0808">Transferase</keyword>
<evidence type="ECO:0000313" key="5">
    <source>
        <dbReference type="EMBL" id="GAP65821.1"/>
    </source>
</evidence>
<gene>
    <name evidence="4" type="ORF">MBSD_1012</name>
    <name evidence="5" type="ORF">MBSD_n1112</name>
</gene>
<evidence type="ECO:0000256" key="2">
    <source>
        <dbReference type="ARBA" id="ARBA00023315"/>
    </source>
</evidence>
<evidence type="ECO:0000313" key="4">
    <source>
        <dbReference type="EMBL" id="GAN44477.1"/>
    </source>
</evidence>
<keyword evidence="2" id="KW-0012">Acyltransferase</keyword>
<organism evidence="5">
    <name type="scientific">Mizugakiibacter sediminis</name>
    <dbReference type="NCBI Taxonomy" id="1475481"/>
    <lineage>
        <taxon>Bacteria</taxon>
        <taxon>Pseudomonadati</taxon>
        <taxon>Pseudomonadota</taxon>
        <taxon>Gammaproteobacteria</taxon>
        <taxon>Lysobacterales</taxon>
        <taxon>Rhodanobacteraceae</taxon>
        <taxon>Mizugakiibacter</taxon>
    </lineage>
</organism>
<evidence type="ECO:0000256" key="1">
    <source>
        <dbReference type="ARBA" id="ARBA00022679"/>
    </source>
</evidence>
<dbReference type="InterPro" id="IPR000182">
    <property type="entry name" value="GNAT_dom"/>
</dbReference>
<dbReference type="STRING" id="1475481.GCA_000953855_01132"/>
<keyword evidence="6" id="KW-1185">Reference proteome</keyword>
<dbReference type="InterPro" id="IPR016181">
    <property type="entry name" value="Acyl_CoA_acyltransferase"/>
</dbReference>
<evidence type="ECO:0000259" key="3">
    <source>
        <dbReference type="PROSITE" id="PS51186"/>
    </source>
</evidence>
<sequence>MRMERKATATPERPAALRIRPARAGDCAALTALVRGSSAYAGRYRRIVEAVTITPEQLARDALRVGECGGRLAGFYSLVCRDADAELDYLFVDDALQGAGIGAALFRHMLGEAAARGFRAVTIVAHPPARGFYERMGARVCGEKAPAGRVTWTRPVLVVATPSAGV</sequence>
<reference evidence="4" key="1">
    <citation type="submission" date="2015-03" db="EMBL/GenBank/DDBJ databases">
        <title>Draft genome sequence of Mizugakiibacter sediminis skMP5.</title>
        <authorList>
            <person name="Watanabe T."/>
            <person name="Kojima H."/>
            <person name="Fukui M."/>
        </authorList>
    </citation>
    <scope>NUCLEOTIDE SEQUENCE</scope>
    <source>
        <strain evidence="4">SkMP5</strain>
    </source>
</reference>
<dbReference type="SUPFAM" id="SSF55729">
    <property type="entry name" value="Acyl-CoA N-acyltransferases (Nat)"/>
    <property type="match status" value="1"/>
</dbReference>
<dbReference type="AlphaFoldDB" id="A0A0K8QM80"/>
<dbReference type="InterPro" id="IPR050832">
    <property type="entry name" value="Bact_Acetyltransf"/>
</dbReference>
<dbReference type="CDD" id="cd04301">
    <property type="entry name" value="NAT_SF"/>
    <property type="match status" value="1"/>
</dbReference>
<accession>A0A0K8QM80</accession>
<dbReference type="Gene3D" id="3.40.630.30">
    <property type="match status" value="1"/>
</dbReference>
<reference evidence="5" key="2">
    <citation type="submission" date="2015-08" db="EMBL/GenBank/DDBJ databases">
        <title>Complete DNA Sequence of Pseudomonas syringae pv. actinidiae, the Causal Agent of Kiwifruit Canker Disease.</title>
        <authorList>
            <person name="Rikkerink E.H.A."/>
            <person name="Fineran P.C."/>
        </authorList>
    </citation>
    <scope>NUCLEOTIDE SEQUENCE</scope>
    <source>
        <strain evidence="5">SkMP5</strain>
    </source>
</reference>
<dbReference type="PROSITE" id="PS51186">
    <property type="entry name" value="GNAT"/>
    <property type="match status" value="1"/>
</dbReference>
<dbReference type="GO" id="GO:0016747">
    <property type="term" value="F:acyltransferase activity, transferring groups other than amino-acyl groups"/>
    <property type="evidence" value="ECO:0007669"/>
    <property type="project" value="InterPro"/>
</dbReference>
<dbReference type="Proteomes" id="UP000253740">
    <property type="component" value="Unassembled WGS sequence"/>
</dbReference>
<feature type="domain" description="N-acetyltransferase" evidence="3">
    <location>
        <begin position="17"/>
        <end position="157"/>
    </location>
</feature>
<dbReference type="PANTHER" id="PTHR43877">
    <property type="entry name" value="AMINOALKYLPHOSPHONATE N-ACETYLTRANSFERASE-RELATED-RELATED"/>
    <property type="match status" value="1"/>
</dbReference>
<protein>
    <submittedName>
        <fullName evidence="5">Acetyltransferase</fullName>
    </submittedName>
</protein>